<dbReference type="GO" id="GO:0016788">
    <property type="term" value="F:hydrolase activity, acting on ester bonds"/>
    <property type="evidence" value="ECO:0007669"/>
    <property type="project" value="InterPro"/>
</dbReference>
<keyword evidence="4" id="KW-0378">Hydrolase</keyword>
<keyword evidence="2" id="KW-0479">Metal-binding</keyword>
<dbReference type="PANTHER" id="PTHR33146">
    <property type="entry name" value="ENDONUCLEASE 4"/>
    <property type="match status" value="1"/>
</dbReference>
<accession>A0A4Q1KHM7</accession>
<gene>
    <name evidence="8" type="ORF">EQG66_12025</name>
</gene>
<comment type="caution">
    <text evidence="8">The sequence shown here is derived from an EMBL/GenBank/DDBJ whole genome shotgun (WGS) entry which is preliminary data.</text>
</comment>
<dbReference type="InterPro" id="IPR003154">
    <property type="entry name" value="S1/P1nuclease"/>
</dbReference>
<dbReference type="EMBL" id="SBKP01000012">
    <property type="protein sequence ID" value="RXR27596.1"/>
    <property type="molecule type" value="Genomic_DNA"/>
</dbReference>
<dbReference type="RefSeq" id="WP_129404828.1">
    <property type="nucleotide sequence ID" value="NZ_SBKP01000012.1"/>
</dbReference>
<dbReference type="InterPro" id="IPR008947">
    <property type="entry name" value="PLipase_C/P1_nuclease_dom_sf"/>
</dbReference>
<dbReference type="Pfam" id="PF02265">
    <property type="entry name" value="S1-P1_nuclease"/>
    <property type="match status" value="1"/>
</dbReference>
<keyword evidence="1" id="KW-0540">Nuclease</keyword>
<feature type="chain" id="PRO_5020416093" evidence="7">
    <location>
        <begin position="22"/>
        <end position="258"/>
    </location>
</feature>
<dbReference type="AlphaFoldDB" id="A0A4Q1KHM7"/>
<dbReference type="OrthoDB" id="267579at2"/>
<keyword evidence="3" id="KW-0255">Endonuclease</keyword>
<dbReference type="Proteomes" id="UP000290958">
    <property type="component" value="Unassembled WGS sequence"/>
</dbReference>
<dbReference type="CDD" id="cd11010">
    <property type="entry name" value="S1-P1_nuclease"/>
    <property type="match status" value="1"/>
</dbReference>
<dbReference type="GO" id="GO:0046872">
    <property type="term" value="F:metal ion binding"/>
    <property type="evidence" value="ECO:0007669"/>
    <property type="project" value="UniProtKB-KW"/>
</dbReference>
<organism evidence="8 9">
    <name type="scientific">Sphingobium fluviale</name>
    <dbReference type="NCBI Taxonomy" id="2506423"/>
    <lineage>
        <taxon>Bacteria</taxon>
        <taxon>Pseudomonadati</taxon>
        <taxon>Pseudomonadota</taxon>
        <taxon>Alphaproteobacteria</taxon>
        <taxon>Sphingomonadales</taxon>
        <taxon>Sphingomonadaceae</taxon>
        <taxon>Sphingobium</taxon>
    </lineage>
</organism>
<evidence type="ECO:0000256" key="7">
    <source>
        <dbReference type="SAM" id="SignalP"/>
    </source>
</evidence>
<evidence type="ECO:0000313" key="8">
    <source>
        <dbReference type="EMBL" id="RXR27596.1"/>
    </source>
</evidence>
<protein>
    <submittedName>
        <fullName evidence="8">S1/P1 Nuclease</fullName>
    </submittedName>
</protein>
<evidence type="ECO:0000256" key="2">
    <source>
        <dbReference type="ARBA" id="ARBA00022723"/>
    </source>
</evidence>
<keyword evidence="7" id="KW-0732">Signal</keyword>
<keyword evidence="9" id="KW-1185">Reference proteome</keyword>
<keyword evidence="5" id="KW-1015">Disulfide bond</keyword>
<dbReference type="GO" id="GO:0004519">
    <property type="term" value="F:endonuclease activity"/>
    <property type="evidence" value="ECO:0007669"/>
    <property type="project" value="UniProtKB-KW"/>
</dbReference>
<evidence type="ECO:0000256" key="5">
    <source>
        <dbReference type="ARBA" id="ARBA00023157"/>
    </source>
</evidence>
<dbReference type="GO" id="GO:0006308">
    <property type="term" value="P:DNA catabolic process"/>
    <property type="evidence" value="ECO:0007669"/>
    <property type="project" value="InterPro"/>
</dbReference>
<name>A0A4Q1KHM7_9SPHN</name>
<evidence type="ECO:0000256" key="4">
    <source>
        <dbReference type="ARBA" id="ARBA00022801"/>
    </source>
</evidence>
<feature type="signal peptide" evidence="7">
    <location>
        <begin position="1"/>
        <end position="21"/>
    </location>
</feature>
<evidence type="ECO:0000313" key="9">
    <source>
        <dbReference type="Proteomes" id="UP000290958"/>
    </source>
</evidence>
<dbReference type="Gene3D" id="1.10.575.10">
    <property type="entry name" value="P1 Nuclease"/>
    <property type="match status" value="1"/>
</dbReference>
<dbReference type="PANTHER" id="PTHR33146:SF26">
    <property type="entry name" value="ENDONUCLEASE 4"/>
    <property type="match status" value="1"/>
</dbReference>
<keyword evidence="6" id="KW-0325">Glycoprotein</keyword>
<proteinExistence type="predicted"/>
<dbReference type="GO" id="GO:0003676">
    <property type="term" value="F:nucleic acid binding"/>
    <property type="evidence" value="ECO:0007669"/>
    <property type="project" value="InterPro"/>
</dbReference>
<evidence type="ECO:0000256" key="3">
    <source>
        <dbReference type="ARBA" id="ARBA00022759"/>
    </source>
</evidence>
<dbReference type="SUPFAM" id="SSF48537">
    <property type="entry name" value="Phospholipase C/P1 nuclease"/>
    <property type="match status" value="1"/>
</dbReference>
<evidence type="ECO:0000256" key="1">
    <source>
        <dbReference type="ARBA" id="ARBA00022722"/>
    </source>
</evidence>
<sequence>MRTVALVFSALAALHSAPAFAWGKTGHRVVAALAERHLSPEARKNVVAILGTETMAEAANWPDFMRSDPSPFWQKTANPWHYVTVPDGKSYDEVGAPPEGDAVTALKQFAETIHDPKASLADKQLALRFIIHIVGDLQQPLHAGNGKDHRGHDIKVTFFGKPTELHVVWDEDLIDFQQLSYSEWTDWLGANITPELAKDWCDTRPQTWIAEDVALRGQIYPEKPDLSYAYVFAHKAQVEQRLSMGGIRLACVLNELFR</sequence>
<reference evidence="9" key="1">
    <citation type="submission" date="2019-01" db="EMBL/GenBank/DDBJ databases">
        <title>Cytophagaceae bacterium strain CAR-16.</title>
        <authorList>
            <person name="Chen W.-M."/>
        </authorList>
    </citation>
    <scope>NUCLEOTIDE SEQUENCE [LARGE SCALE GENOMIC DNA]</scope>
    <source>
        <strain evidence="9">CHR27</strain>
    </source>
</reference>
<evidence type="ECO:0000256" key="6">
    <source>
        <dbReference type="ARBA" id="ARBA00023180"/>
    </source>
</evidence>